<evidence type="ECO:0000313" key="2">
    <source>
        <dbReference type="EMBL" id="ADD95972.1"/>
    </source>
</evidence>
<accession>D6PJS1</accession>
<dbReference type="GO" id="GO:0003676">
    <property type="term" value="F:nucleic acid binding"/>
    <property type="evidence" value="ECO:0007669"/>
    <property type="project" value="InterPro"/>
</dbReference>
<proteinExistence type="predicted"/>
<sequence>MKSDKQIISDRQKKTSIKGTVGEYESIARLTKQGFYVAKSVDPACPFDIVIVDRNGKIQLIDIKTNTFRKNKKGKSLKDKPKGSYKIHRSPTKEQKRLGIKLMMVDYD</sequence>
<evidence type="ECO:0000256" key="1">
    <source>
        <dbReference type="SAM" id="MobiDB-lite"/>
    </source>
</evidence>
<dbReference type="Gene3D" id="3.40.1350.10">
    <property type="match status" value="1"/>
</dbReference>
<reference evidence="2" key="1">
    <citation type="journal article" date="2010" name="ISME J.">
        <title>Metagenome of the Mediterranean deep chlorophyll maximum studied by direct and fosmid library 454 pyrosequencing.</title>
        <authorList>
            <person name="Ghai R."/>
            <person name="Martin-Cuadrado A.B."/>
            <person name="Molto A.G."/>
            <person name="Heredia I.G."/>
            <person name="Cabrera R."/>
            <person name="Martin J."/>
            <person name="Verdu M."/>
            <person name="Deschamps P."/>
            <person name="Moreira D."/>
            <person name="Lopez-Garcia P."/>
            <person name="Mira A."/>
            <person name="Rodriguez-Valera F."/>
        </authorList>
    </citation>
    <scope>NUCLEOTIDE SEQUENCE</scope>
</reference>
<dbReference type="EMBL" id="GU943112">
    <property type="protein sequence ID" value="ADD95972.1"/>
    <property type="molecule type" value="Genomic_DNA"/>
</dbReference>
<evidence type="ECO:0008006" key="3">
    <source>
        <dbReference type="Google" id="ProtNLM"/>
    </source>
</evidence>
<dbReference type="InterPro" id="IPR011856">
    <property type="entry name" value="tRNA_endonuc-like_dom_sf"/>
</dbReference>
<name>D6PJS1_9ZZZZ</name>
<dbReference type="AlphaFoldDB" id="D6PJS1"/>
<protein>
    <recommendedName>
        <fullName evidence="3">PD(D/E)XK endonuclease domain-containing protein</fullName>
    </recommendedName>
</protein>
<feature type="region of interest" description="Disordered" evidence="1">
    <location>
        <begin position="71"/>
        <end position="92"/>
    </location>
</feature>
<organism evidence="2">
    <name type="scientific">uncultured organism MedDCM-OCT-S04-C100</name>
    <dbReference type="NCBI Taxonomy" id="743605"/>
    <lineage>
        <taxon>unclassified sequences</taxon>
        <taxon>environmental samples</taxon>
    </lineage>
</organism>